<evidence type="ECO:0000256" key="2">
    <source>
        <dbReference type="ARBA" id="ARBA00007543"/>
    </source>
</evidence>
<dbReference type="GO" id="GO:0070069">
    <property type="term" value="C:cytochrome complex"/>
    <property type="evidence" value="ECO:0007669"/>
    <property type="project" value="TreeGrafter"/>
</dbReference>
<evidence type="ECO:0000313" key="9">
    <source>
        <dbReference type="EMBL" id="GLI44962.1"/>
    </source>
</evidence>
<dbReference type="InterPro" id="IPR003317">
    <property type="entry name" value="Cyt-d_oxidase_su2"/>
</dbReference>
<evidence type="ECO:0000256" key="4">
    <source>
        <dbReference type="ARBA" id="ARBA00022692"/>
    </source>
</evidence>
<dbReference type="Pfam" id="PF02322">
    <property type="entry name" value="Cyt_bd_oxida_II"/>
    <property type="match status" value="1"/>
</dbReference>
<dbReference type="GO" id="GO:0009055">
    <property type="term" value="F:electron transfer activity"/>
    <property type="evidence" value="ECO:0007669"/>
    <property type="project" value="TreeGrafter"/>
</dbReference>
<protein>
    <submittedName>
        <fullName evidence="9">Cytochrome D ubiquinol oxidase subunit II</fullName>
    </submittedName>
</protein>
<dbReference type="PANTHER" id="PTHR43141:SF4">
    <property type="entry name" value="CYTOCHROME BD2 SUBUNIT II"/>
    <property type="match status" value="1"/>
</dbReference>
<dbReference type="PANTHER" id="PTHR43141">
    <property type="entry name" value="CYTOCHROME BD2 SUBUNIT II"/>
    <property type="match status" value="1"/>
</dbReference>
<feature type="transmembrane region" description="Helical" evidence="8">
    <location>
        <begin position="235"/>
        <end position="254"/>
    </location>
</feature>
<evidence type="ECO:0000256" key="1">
    <source>
        <dbReference type="ARBA" id="ARBA00004651"/>
    </source>
</evidence>
<proteinExistence type="inferred from homology"/>
<evidence type="ECO:0000256" key="8">
    <source>
        <dbReference type="SAM" id="Phobius"/>
    </source>
</evidence>
<keyword evidence="10" id="KW-1185">Reference proteome</keyword>
<feature type="transmembrane region" description="Helical" evidence="8">
    <location>
        <begin position="266"/>
        <end position="284"/>
    </location>
</feature>
<evidence type="ECO:0000256" key="5">
    <source>
        <dbReference type="ARBA" id="ARBA00022989"/>
    </source>
</evidence>
<keyword evidence="4 8" id="KW-0812">Transmembrane</keyword>
<comment type="subcellular location">
    <subcellularLocation>
        <location evidence="1">Cell membrane</location>
        <topology evidence="1">Multi-pass membrane protein</topology>
    </subcellularLocation>
</comment>
<feature type="transmembrane region" description="Helical" evidence="8">
    <location>
        <begin position="162"/>
        <end position="182"/>
    </location>
</feature>
<dbReference type="GO" id="GO:0005886">
    <property type="term" value="C:plasma membrane"/>
    <property type="evidence" value="ECO:0007669"/>
    <property type="project" value="UniProtKB-SubCell"/>
</dbReference>
<keyword evidence="3" id="KW-1003">Cell membrane</keyword>
<dbReference type="GO" id="GO:0016682">
    <property type="term" value="F:oxidoreductase activity, acting on diphenols and related substances as donors, oxygen as acceptor"/>
    <property type="evidence" value="ECO:0007669"/>
    <property type="project" value="TreeGrafter"/>
</dbReference>
<sequence>MMSLEFAVAAALFAGVVAYAVFGGADFGSGFHDLTAGGARRGAPLRTLIDHSIGPVWEANHVWLIYVLVMWWTGFPESFAAAMTTLYVPFVFALIGIVLRGASFAFRKYSETLWQAKLFGVVFATSSVLAPFFLGTIVGALASGRVPAGGNGDPWTSWINPTALFTGCISVGTCAFLAATFLTADAARRGETALTAKLRVRSLVVGAATGVVVFAGLIPIEHDAPTFWDGLTGRAAPVMALSALGGIATLVLLWRRRFGPARVTAVAAVAAVMAGWGIGQYPWVLVDQVSISEGAGATATLQGLLVAVGIAAVIVGPALGYLFYLTQSPEWNGEAGGGVKADEGGPIRRPASHWSSRLGG</sequence>
<dbReference type="AlphaFoldDB" id="A0A9W6GDT7"/>
<name>A0A9W6GDT7_9ACTN</name>
<feature type="transmembrane region" description="Helical" evidence="8">
    <location>
        <begin position="79"/>
        <end position="106"/>
    </location>
</feature>
<feature type="transmembrane region" description="Helical" evidence="8">
    <location>
        <begin position="304"/>
        <end position="324"/>
    </location>
</feature>
<evidence type="ECO:0000256" key="7">
    <source>
        <dbReference type="SAM" id="MobiDB-lite"/>
    </source>
</evidence>
<reference evidence="9" key="1">
    <citation type="submission" date="2022-12" db="EMBL/GenBank/DDBJ databases">
        <title>Reference genome sequencing for broad-spectrum identification of bacterial and archaeal isolates by mass spectrometry.</title>
        <authorList>
            <person name="Sekiguchi Y."/>
            <person name="Tourlousse D.M."/>
        </authorList>
    </citation>
    <scope>NUCLEOTIDE SEQUENCE</scope>
    <source>
        <strain evidence="9">LLR39Z86</strain>
    </source>
</reference>
<dbReference type="Proteomes" id="UP001144313">
    <property type="component" value="Unassembled WGS sequence"/>
</dbReference>
<accession>A0A9W6GDT7</accession>
<evidence type="ECO:0000313" key="10">
    <source>
        <dbReference type="Proteomes" id="UP001144313"/>
    </source>
</evidence>
<organism evidence="9 10">
    <name type="scientific">Glycomyces algeriensis</name>
    <dbReference type="NCBI Taxonomy" id="256037"/>
    <lineage>
        <taxon>Bacteria</taxon>
        <taxon>Bacillati</taxon>
        <taxon>Actinomycetota</taxon>
        <taxon>Actinomycetes</taxon>
        <taxon>Glycomycetales</taxon>
        <taxon>Glycomycetaceae</taxon>
        <taxon>Glycomyces</taxon>
    </lineage>
</organism>
<feature type="transmembrane region" description="Helical" evidence="8">
    <location>
        <begin position="203"/>
        <end position="220"/>
    </location>
</feature>
<comment type="similarity">
    <text evidence="2">Belongs to the cytochrome ubiquinol oxidase subunit 2 family.</text>
</comment>
<evidence type="ECO:0000256" key="3">
    <source>
        <dbReference type="ARBA" id="ARBA00022475"/>
    </source>
</evidence>
<dbReference type="EMBL" id="BSDT01000001">
    <property type="protein sequence ID" value="GLI44962.1"/>
    <property type="molecule type" value="Genomic_DNA"/>
</dbReference>
<dbReference type="RefSeq" id="WP_270115729.1">
    <property type="nucleotide sequence ID" value="NZ_BAAAOL010000001.1"/>
</dbReference>
<feature type="region of interest" description="Disordered" evidence="7">
    <location>
        <begin position="335"/>
        <end position="360"/>
    </location>
</feature>
<keyword evidence="5 8" id="KW-1133">Transmembrane helix</keyword>
<comment type="caution">
    <text evidence="9">The sequence shown here is derived from an EMBL/GenBank/DDBJ whole genome shotgun (WGS) entry which is preliminary data.</text>
</comment>
<feature type="transmembrane region" description="Helical" evidence="8">
    <location>
        <begin position="118"/>
        <end position="142"/>
    </location>
</feature>
<gene>
    <name evidence="9" type="ORF">GALLR39Z86_48120</name>
</gene>
<dbReference type="GO" id="GO:0019646">
    <property type="term" value="P:aerobic electron transport chain"/>
    <property type="evidence" value="ECO:0007669"/>
    <property type="project" value="TreeGrafter"/>
</dbReference>
<evidence type="ECO:0000256" key="6">
    <source>
        <dbReference type="ARBA" id="ARBA00023136"/>
    </source>
</evidence>
<keyword evidence="6 8" id="KW-0472">Membrane</keyword>